<dbReference type="Gene3D" id="1.10.565.10">
    <property type="entry name" value="Retinoid X Receptor"/>
    <property type="match status" value="1"/>
</dbReference>
<keyword evidence="1" id="KW-0805">Transcription regulation</keyword>
<reference evidence="5" key="1">
    <citation type="submission" date="2011-08" db="EMBL/GenBank/DDBJ databases">
        <authorList>
            <person name="Rombauts S."/>
        </authorList>
    </citation>
    <scope>NUCLEOTIDE SEQUENCE</scope>
    <source>
        <strain evidence="5">London</strain>
    </source>
</reference>
<dbReference type="AlphaFoldDB" id="T1JYL0"/>
<dbReference type="HOGENOM" id="CLU_047888_0_0_1"/>
<accession>T1JYL0</accession>
<protein>
    <recommendedName>
        <fullName evidence="6">NR LBD domain-containing protein</fullName>
    </recommendedName>
</protein>
<evidence type="ECO:0000313" key="5">
    <source>
        <dbReference type="Proteomes" id="UP000015104"/>
    </source>
</evidence>
<evidence type="ECO:0000256" key="3">
    <source>
        <dbReference type="ARBA" id="ARBA00023170"/>
    </source>
</evidence>
<dbReference type="InterPro" id="IPR035500">
    <property type="entry name" value="NHR-like_dom_sf"/>
</dbReference>
<sequence length="392" mass="45593">MDLSEFLNFHQPSTSPLMKTTDLQNNNAMISLSQSKVSNINKRLLQVLSPSEETLKTFLYSDQHKINNNTDKDQSINSLKTVIVNIDRFHIKISRRFGPKRSQLNYINLYDATSESIYSDTIHHIVFSIVNHNNLSLASLDINDYENSETLNYQCYDDYQALQPTQQFTYNDYVKLKSNTLLLTRLGYKFAITLNTDNVKPETWNSKVAKKILSVGYSVSSLLKDCYHTQAPLDQLEPFFLELVNAFQDDEPINLPDFAKQFKTNPSPVKFVSICRKLRNFKKLCDNDKIMLFSSSFYDLLCMNSVFKFNETTDEWMYPEYGVRFGRRDLFIWDRLLHDATLRAIEALPDRWRKDEVVEALISLIVIFNPDELGLNFPDLVRLACQLFSIQL</sequence>
<evidence type="ECO:0000256" key="1">
    <source>
        <dbReference type="ARBA" id="ARBA00023015"/>
    </source>
</evidence>
<dbReference type="SUPFAM" id="SSF48508">
    <property type="entry name" value="Nuclear receptor ligand-binding domain"/>
    <property type="match status" value="1"/>
</dbReference>
<reference evidence="4" key="2">
    <citation type="submission" date="2015-06" db="UniProtKB">
        <authorList>
            <consortium name="EnsemblMetazoa"/>
        </authorList>
    </citation>
    <scope>IDENTIFICATION</scope>
</reference>
<keyword evidence="3" id="KW-0675">Receptor</keyword>
<evidence type="ECO:0000256" key="2">
    <source>
        <dbReference type="ARBA" id="ARBA00023163"/>
    </source>
</evidence>
<organism evidence="4 5">
    <name type="scientific">Tetranychus urticae</name>
    <name type="common">Two-spotted spider mite</name>
    <dbReference type="NCBI Taxonomy" id="32264"/>
    <lineage>
        <taxon>Eukaryota</taxon>
        <taxon>Metazoa</taxon>
        <taxon>Ecdysozoa</taxon>
        <taxon>Arthropoda</taxon>
        <taxon>Chelicerata</taxon>
        <taxon>Arachnida</taxon>
        <taxon>Acari</taxon>
        <taxon>Acariformes</taxon>
        <taxon>Trombidiformes</taxon>
        <taxon>Prostigmata</taxon>
        <taxon>Eleutherengona</taxon>
        <taxon>Raphignathae</taxon>
        <taxon>Tetranychoidea</taxon>
        <taxon>Tetranychidae</taxon>
        <taxon>Tetranychus</taxon>
    </lineage>
</organism>
<name>T1JYL0_TETUR</name>
<dbReference type="EnsemblMetazoa" id="tetur03g00740.1">
    <property type="protein sequence ID" value="tetur03g00740.1"/>
    <property type="gene ID" value="tetur03g00740"/>
</dbReference>
<dbReference type="EMBL" id="CAEY01001108">
    <property type="status" value="NOT_ANNOTATED_CDS"/>
    <property type="molecule type" value="Genomic_DNA"/>
</dbReference>
<evidence type="ECO:0008006" key="6">
    <source>
        <dbReference type="Google" id="ProtNLM"/>
    </source>
</evidence>
<keyword evidence="5" id="KW-1185">Reference proteome</keyword>
<proteinExistence type="predicted"/>
<keyword evidence="2" id="KW-0804">Transcription</keyword>
<evidence type="ECO:0000313" key="4">
    <source>
        <dbReference type="EnsemblMetazoa" id="tetur03g00740.1"/>
    </source>
</evidence>
<dbReference type="Proteomes" id="UP000015104">
    <property type="component" value="Unassembled WGS sequence"/>
</dbReference>